<dbReference type="Gene3D" id="3.40.50.2000">
    <property type="entry name" value="Glycogen Phosphorylase B"/>
    <property type="match status" value="1"/>
</dbReference>
<protein>
    <recommendedName>
        <fullName evidence="2">Glycosyltransferase</fullName>
    </recommendedName>
</protein>
<dbReference type="AlphaFoldDB" id="A0A160TFX4"/>
<reference evidence="1" key="1">
    <citation type="submission" date="2015-10" db="EMBL/GenBank/DDBJ databases">
        <authorList>
            <person name="Gilbert D.G."/>
        </authorList>
    </citation>
    <scope>NUCLEOTIDE SEQUENCE</scope>
</reference>
<dbReference type="SUPFAM" id="SSF53756">
    <property type="entry name" value="UDP-Glycosyltransferase/glycogen phosphorylase"/>
    <property type="match status" value="1"/>
</dbReference>
<name>A0A160TFX4_9ZZZZ</name>
<gene>
    <name evidence="1" type="ORF">MGWOODY_Smn2761</name>
</gene>
<evidence type="ECO:0008006" key="2">
    <source>
        <dbReference type="Google" id="ProtNLM"/>
    </source>
</evidence>
<proteinExistence type="predicted"/>
<evidence type="ECO:0000313" key="1">
    <source>
        <dbReference type="EMBL" id="CUS43675.1"/>
    </source>
</evidence>
<accession>A0A160TFX4</accession>
<sequence>MLAADARLAATHARRLLPSHTHLVVAQSLLPHLWQSGALQGRSFEVLMDRLPMAALQQILDDAFARHPDSTTLGDFRAPSSIVTAEREALGAATRLVTAHHAIAGHFPAGRVDLIDWAPAPPLAATHGGRTFLFAGPALARKGAHAMREAMAGLEIDLLVERGAEEYPDFWAGLKVRRLAPGEPPALAGLVLPALVEHRPYTLLRALAAGLPVITTSACGLPSQPGLTIVAPDDPPALRAALAALVG</sequence>
<dbReference type="EMBL" id="CZQE01000073">
    <property type="protein sequence ID" value="CUS43675.1"/>
    <property type="molecule type" value="Genomic_DNA"/>
</dbReference>
<organism evidence="1">
    <name type="scientific">hydrothermal vent metagenome</name>
    <dbReference type="NCBI Taxonomy" id="652676"/>
    <lineage>
        <taxon>unclassified sequences</taxon>
        <taxon>metagenomes</taxon>
        <taxon>ecological metagenomes</taxon>
    </lineage>
</organism>
<dbReference type="Pfam" id="PF13692">
    <property type="entry name" value="Glyco_trans_1_4"/>
    <property type="match status" value="1"/>
</dbReference>